<evidence type="ECO:0000256" key="1">
    <source>
        <dbReference type="SAM" id="MobiDB-lite"/>
    </source>
</evidence>
<organism evidence="2 3">
    <name type="scientific">Actinocorallia cavernae</name>
    <dbReference type="NCBI Taxonomy" id="328075"/>
    <lineage>
        <taxon>Bacteria</taxon>
        <taxon>Bacillati</taxon>
        <taxon>Actinomycetota</taxon>
        <taxon>Actinomycetes</taxon>
        <taxon>Streptosporangiales</taxon>
        <taxon>Thermomonosporaceae</taxon>
        <taxon>Actinocorallia</taxon>
    </lineage>
</organism>
<sequence length="83" mass="8542">MGVIAGPVAIMGDSTVTGTCDGLGTSENSGSAEPSGELMHPPSRDHDRCPEHVFTIAHRAPKMCIPPFRTHVAEVQAMAGASG</sequence>
<protein>
    <submittedName>
        <fullName evidence="2">Uncharacterized protein</fullName>
    </submittedName>
</protein>
<accession>A0ABP8S8H7</accession>
<reference evidence="3" key="1">
    <citation type="journal article" date="2019" name="Int. J. Syst. Evol. Microbiol.">
        <title>The Global Catalogue of Microorganisms (GCM) 10K type strain sequencing project: providing services to taxonomists for standard genome sequencing and annotation.</title>
        <authorList>
            <consortium name="The Broad Institute Genomics Platform"/>
            <consortium name="The Broad Institute Genome Sequencing Center for Infectious Disease"/>
            <person name="Wu L."/>
            <person name="Ma J."/>
        </authorList>
    </citation>
    <scope>NUCLEOTIDE SEQUENCE [LARGE SCALE GENOMIC DNA]</scope>
    <source>
        <strain evidence="3">JCM 13278</strain>
    </source>
</reference>
<proteinExistence type="predicted"/>
<dbReference type="EMBL" id="BAABFF010000001">
    <property type="protein sequence ID" value="GAA4563007.1"/>
    <property type="molecule type" value="Genomic_DNA"/>
</dbReference>
<evidence type="ECO:0000313" key="3">
    <source>
        <dbReference type="Proteomes" id="UP001500691"/>
    </source>
</evidence>
<feature type="region of interest" description="Disordered" evidence="1">
    <location>
        <begin position="19"/>
        <end position="46"/>
    </location>
</feature>
<dbReference type="Proteomes" id="UP001500691">
    <property type="component" value="Unassembled WGS sequence"/>
</dbReference>
<evidence type="ECO:0000313" key="2">
    <source>
        <dbReference type="EMBL" id="GAA4563007.1"/>
    </source>
</evidence>
<comment type="caution">
    <text evidence="2">The sequence shown here is derived from an EMBL/GenBank/DDBJ whole genome shotgun (WGS) entry which is preliminary data.</text>
</comment>
<name>A0ABP8S8H7_9ACTN</name>
<keyword evidence="3" id="KW-1185">Reference proteome</keyword>
<gene>
    <name evidence="2" type="ORF">GCM10023100_01060</name>
</gene>